<name>A0ABQ2LXL9_9ACTN</name>
<organism evidence="2 3">
    <name type="scientific">Streptomyces daqingensis</name>
    <dbReference type="NCBI Taxonomy" id="1472640"/>
    <lineage>
        <taxon>Bacteria</taxon>
        <taxon>Bacillati</taxon>
        <taxon>Actinomycetota</taxon>
        <taxon>Actinomycetes</taxon>
        <taxon>Kitasatosporales</taxon>
        <taxon>Streptomycetaceae</taxon>
        <taxon>Streptomyces</taxon>
    </lineage>
</organism>
<proteinExistence type="predicted"/>
<sequence length="82" mass="8758">MGPGGPDQLLHVHPSVCVQGDADAVRLVPQMPGEELGDLHAPVLREFRFHGYKSGVPAGRKHLGFGDPAVRAGGAHRTEDER</sequence>
<comment type="caution">
    <text evidence="2">The sequence shown here is derived from an EMBL/GenBank/DDBJ whole genome shotgun (WGS) entry which is preliminary data.</text>
</comment>
<dbReference type="EMBL" id="BMMP01000002">
    <property type="protein sequence ID" value="GGO44394.1"/>
    <property type="molecule type" value="Genomic_DNA"/>
</dbReference>
<accession>A0ABQ2LXL9</accession>
<evidence type="ECO:0000256" key="1">
    <source>
        <dbReference type="SAM" id="MobiDB-lite"/>
    </source>
</evidence>
<keyword evidence="3" id="KW-1185">Reference proteome</keyword>
<reference evidence="3" key="1">
    <citation type="journal article" date="2019" name="Int. J. Syst. Evol. Microbiol.">
        <title>The Global Catalogue of Microorganisms (GCM) 10K type strain sequencing project: providing services to taxonomists for standard genome sequencing and annotation.</title>
        <authorList>
            <consortium name="The Broad Institute Genomics Platform"/>
            <consortium name="The Broad Institute Genome Sequencing Center for Infectious Disease"/>
            <person name="Wu L."/>
            <person name="Ma J."/>
        </authorList>
    </citation>
    <scope>NUCLEOTIDE SEQUENCE [LARGE SCALE GENOMIC DNA]</scope>
    <source>
        <strain evidence="3">CGMCC 4.7178</strain>
    </source>
</reference>
<dbReference type="Proteomes" id="UP000631535">
    <property type="component" value="Unassembled WGS sequence"/>
</dbReference>
<gene>
    <name evidence="2" type="ORF">GCM10012287_09880</name>
</gene>
<protein>
    <submittedName>
        <fullName evidence="2">Uncharacterized protein</fullName>
    </submittedName>
</protein>
<evidence type="ECO:0000313" key="3">
    <source>
        <dbReference type="Proteomes" id="UP000631535"/>
    </source>
</evidence>
<feature type="region of interest" description="Disordered" evidence="1">
    <location>
        <begin position="58"/>
        <end position="82"/>
    </location>
</feature>
<evidence type="ECO:0000313" key="2">
    <source>
        <dbReference type="EMBL" id="GGO44394.1"/>
    </source>
</evidence>